<evidence type="ECO:0000313" key="3">
    <source>
        <dbReference type="Proteomes" id="UP000298656"/>
    </source>
</evidence>
<keyword evidence="3" id="KW-1185">Reference proteome</keyword>
<proteinExistence type="predicted"/>
<name>A0A4P8IPS9_9BURK</name>
<keyword evidence="1" id="KW-0472">Membrane</keyword>
<dbReference type="Proteomes" id="UP000298656">
    <property type="component" value="Chromosome 1"/>
</dbReference>
<evidence type="ECO:0000313" key="2">
    <source>
        <dbReference type="EMBL" id="QCP50296.1"/>
    </source>
</evidence>
<sequence>MLQLYASSCSRNSRFFARLGCALAAAAIAIAVNTALLSCAAHFQLVTGNGSLLSLLLQVARGHVTVRPIFQTYSFQQAFHVAVGIAMGIVYAFLFVFLPGGAWRRGATYGALVWLANACIVLPMIHQGFAGYRVISVGGMLYFACAHMVFFLLCAVLFEWFYREPSTRDGRPHLAV</sequence>
<feature type="transmembrane region" description="Helical" evidence="1">
    <location>
        <begin position="109"/>
        <end position="129"/>
    </location>
</feature>
<evidence type="ECO:0000256" key="1">
    <source>
        <dbReference type="SAM" id="Phobius"/>
    </source>
</evidence>
<feature type="transmembrane region" description="Helical" evidence="1">
    <location>
        <begin position="78"/>
        <end position="97"/>
    </location>
</feature>
<keyword evidence="1" id="KW-0812">Transmembrane</keyword>
<dbReference type="OrthoDB" id="9134658at2"/>
<feature type="transmembrane region" description="Helical" evidence="1">
    <location>
        <begin position="141"/>
        <end position="162"/>
    </location>
</feature>
<evidence type="ECO:0008006" key="4">
    <source>
        <dbReference type="Google" id="ProtNLM"/>
    </source>
</evidence>
<organism evidence="2 3">
    <name type="scientific">Trinickia violacea</name>
    <dbReference type="NCBI Taxonomy" id="2571746"/>
    <lineage>
        <taxon>Bacteria</taxon>
        <taxon>Pseudomonadati</taxon>
        <taxon>Pseudomonadota</taxon>
        <taxon>Betaproteobacteria</taxon>
        <taxon>Burkholderiales</taxon>
        <taxon>Burkholderiaceae</taxon>
        <taxon>Trinickia</taxon>
    </lineage>
</organism>
<dbReference type="EMBL" id="CP040077">
    <property type="protein sequence ID" value="QCP50296.1"/>
    <property type="molecule type" value="Genomic_DNA"/>
</dbReference>
<dbReference type="KEGG" id="tvl:FAZ95_14625"/>
<dbReference type="AlphaFoldDB" id="A0A4P8IPS9"/>
<protein>
    <recommendedName>
        <fullName evidence="4">DUF1440 domain-containing protein</fullName>
    </recommendedName>
</protein>
<gene>
    <name evidence="2" type="ORF">FAZ95_14625</name>
</gene>
<dbReference type="RefSeq" id="WP_137333115.1">
    <property type="nucleotide sequence ID" value="NZ_CP040077.1"/>
</dbReference>
<reference evidence="2 3" key="1">
    <citation type="submission" date="2019-05" db="EMBL/GenBank/DDBJ databases">
        <title>Burkholderia sp. DHOD12, isolated from subtropical forest soil.</title>
        <authorList>
            <person name="Gao Z.-H."/>
            <person name="Qiu L.-H."/>
        </authorList>
    </citation>
    <scope>NUCLEOTIDE SEQUENCE [LARGE SCALE GENOMIC DNA]</scope>
    <source>
        <strain evidence="2 3">DHOD12</strain>
    </source>
</reference>
<keyword evidence="1" id="KW-1133">Transmembrane helix</keyword>
<accession>A0A4P8IPS9</accession>